<feature type="chain" id="PRO_5038009940" evidence="2">
    <location>
        <begin position="25"/>
        <end position="799"/>
    </location>
</feature>
<keyword evidence="2" id="KW-0732">Signal</keyword>
<sequence length="799" mass="90984">MPMTSATAIMTLFAVLNIFQLGEICVGMEGNDRVPTNEEDNAFNNSDKISTFSEDDFWSSVLAWDPLMEPEMEGEWMQSLPPVMNTDFFDQLPVTEWDSVGECIIPMDKTILHPMMAQDPPNETIFHPMVAPNPLNESMTHSMMAQDPPNETMIHPMMAQDPPNETIFHPMMAQDPPNETIFHPMMAQDPPNETIFHPMMAQDPPNETIFHPMVAPNPLNESMTHSMMAQDPPNETIFHPMMAQDLPNETIFHPMMAQRIFTRQNAWTTPMERKSVLIGHPTVSGLQSTIAKNSIAVNARVPEAPRTPMAGDHRLRLPQPLSMMALTDRHFTISDLFTVSTPEITVSRRVHTVPHKLGYFDGISSVEALLSNSKRPIETDDQLENGSRKMAKNDQTKNPISRNLEKLVKFVHRFFCLTLWVLDINLQSFDQLLEALKKGAKKGDLKIKSAFEHFAKMLRQMDVQKAIERFVKFTSVNKHFNGIIGEIQAQAAIVFGKSLFNVEKKTDAATYLTLLLGQQKIEFDDEKVEKRANLLFFFLRLYRKMVGLIEAPYKGAAHTEKLERSDREALLILISMTRKEMSTFFGRFLDINASEQQQMVLRRLATLDAFALIKEGISLAHFAVLHTIAPFLIREDIFQLKASCLFVLLEDISSKNIACLMLVNGKKVKNDNGIDLMAQIAKSAENHPKRQDIAVTFLRLFDETIRRNNANHSGQSNAARLIQNAQIYKELYAIVGKYLKTNETTIIGKYETLKNARDKLRTFLTKSVRQLDHLIKRWNSMKSPDNDQKSASVYEFFKV</sequence>
<keyword evidence="3" id="KW-1185">Reference proteome</keyword>
<evidence type="ECO:0000313" key="3">
    <source>
        <dbReference type="Proteomes" id="UP000887572"/>
    </source>
</evidence>
<evidence type="ECO:0000256" key="2">
    <source>
        <dbReference type="SAM" id="SignalP"/>
    </source>
</evidence>
<dbReference type="Proteomes" id="UP000887572">
    <property type="component" value="Unplaced"/>
</dbReference>
<evidence type="ECO:0000313" key="4">
    <source>
        <dbReference type="WBParaSite" id="Gr19_v10_g17058.t1"/>
    </source>
</evidence>
<evidence type="ECO:0000256" key="1">
    <source>
        <dbReference type="SAM" id="MobiDB-lite"/>
    </source>
</evidence>
<name>A0A914HIX6_GLORO</name>
<accession>A0A914HIX6</accession>
<feature type="region of interest" description="Disordered" evidence="1">
    <location>
        <begin position="377"/>
        <end position="397"/>
    </location>
</feature>
<dbReference type="WBParaSite" id="Gr19_v10_g17058.t1">
    <property type="protein sequence ID" value="Gr19_v10_g17058.t1"/>
    <property type="gene ID" value="Gr19_v10_g17058"/>
</dbReference>
<organism evidence="3 4">
    <name type="scientific">Globodera rostochiensis</name>
    <name type="common">Golden nematode worm</name>
    <name type="synonym">Heterodera rostochiensis</name>
    <dbReference type="NCBI Taxonomy" id="31243"/>
    <lineage>
        <taxon>Eukaryota</taxon>
        <taxon>Metazoa</taxon>
        <taxon>Ecdysozoa</taxon>
        <taxon>Nematoda</taxon>
        <taxon>Chromadorea</taxon>
        <taxon>Rhabditida</taxon>
        <taxon>Tylenchina</taxon>
        <taxon>Tylenchomorpha</taxon>
        <taxon>Tylenchoidea</taxon>
        <taxon>Heteroderidae</taxon>
        <taxon>Heteroderinae</taxon>
        <taxon>Globodera</taxon>
    </lineage>
</organism>
<dbReference type="AlphaFoldDB" id="A0A914HIX6"/>
<feature type="signal peptide" evidence="2">
    <location>
        <begin position="1"/>
        <end position="24"/>
    </location>
</feature>
<reference evidence="4" key="1">
    <citation type="submission" date="2022-11" db="UniProtKB">
        <authorList>
            <consortium name="WormBaseParasite"/>
        </authorList>
    </citation>
    <scope>IDENTIFICATION</scope>
</reference>
<protein>
    <submittedName>
        <fullName evidence="4">Uncharacterized protein</fullName>
    </submittedName>
</protein>
<proteinExistence type="predicted"/>